<reference evidence="1 2" key="1">
    <citation type="journal article" date="2024" name="Plant Biotechnol. J.">
        <title>Dendrobium thyrsiflorum genome and its molecular insights into genes involved in important horticultural traits.</title>
        <authorList>
            <person name="Chen B."/>
            <person name="Wang J.Y."/>
            <person name="Zheng P.J."/>
            <person name="Li K.L."/>
            <person name="Liang Y.M."/>
            <person name="Chen X.F."/>
            <person name="Zhang C."/>
            <person name="Zhao X."/>
            <person name="He X."/>
            <person name="Zhang G.Q."/>
            <person name="Liu Z.J."/>
            <person name="Xu Q."/>
        </authorList>
    </citation>
    <scope>NUCLEOTIDE SEQUENCE [LARGE SCALE GENOMIC DNA]</scope>
    <source>
        <strain evidence="1">GZMU011</strain>
    </source>
</reference>
<proteinExistence type="predicted"/>
<sequence>MEDFINIILECGLSDIGYSGSNTWPNNNISNFPLYVVEHLSRTMSNHTVLLLNIKEKFEQTQMAGKLILSLDRNLTIEDTIYGGSIQFRVEFQKLKLSINGERWVDLSARMQKDSPIVEITLRQGVDSPISKIEATVTPLPIVPSVESSQRVSIPFPSSPARLDHLFKQTPAKPLHAPLEVIPPVVLRSRRLKRSCSSPPPPALREKNPSVGAFSKNNGGIDISHLCFIDDIIIFCNGSIQCVKKVKKFLTSFERVSGLKFNNSKFSFIGGKGMSSMHYNNIKLYKFLSSGSPYLLPRDSFA</sequence>
<evidence type="ECO:0000313" key="2">
    <source>
        <dbReference type="Proteomes" id="UP001552299"/>
    </source>
</evidence>
<comment type="caution">
    <text evidence="1">The sequence shown here is derived from an EMBL/GenBank/DDBJ whole genome shotgun (WGS) entry which is preliminary data.</text>
</comment>
<dbReference type="Proteomes" id="UP001552299">
    <property type="component" value="Unassembled WGS sequence"/>
</dbReference>
<gene>
    <name evidence="1" type="ORF">M5K25_004114</name>
</gene>
<name>A0ABD0VKZ1_DENTH</name>
<dbReference type="EMBL" id="JANQDX010000004">
    <property type="protein sequence ID" value="KAL0925744.1"/>
    <property type="molecule type" value="Genomic_DNA"/>
</dbReference>
<evidence type="ECO:0008006" key="3">
    <source>
        <dbReference type="Google" id="ProtNLM"/>
    </source>
</evidence>
<keyword evidence="2" id="KW-1185">Reference proteome</keyword>
<evidence type="ECO:0000313" key="1">
    <source>
        <dbReference type="EMBL" id="KAL0925744.1"/>
    </source>
</evidence>
<organism evidence="1 2">
    <name type="scientific">Dendrobium thyrsiflorum</name>
    <name type="common">Pinecone-like raceme dendrobium</name>
    <name type="synonym">Orchid</name>
    <dbReference type="NCBI Taxonomy" id="117978"/>
    <lineage>
        <taxon>Eukaryota</taxon>
        <taxon>Viridiplantae</taxon>
        <taxon>Streptophyta</taxon>
        <taxon>Embryophyta</taxon>
        <taxon>Tracheophyta</taxon>
        <taxon>Spermatophyta</taxon>
        <taxon>Magnoliopsida</taxon>
        <taxon>Liliopsida</taxon>
        <taxon>Asparagales</taxon>
        <taxon>Orchidaceae</taxon>
        <taxon>Epidendroideae</taxon>
        <taxon>Malaxideae</taxon>
        <taxon>Dendrobiinae</taxon>
        <taxon>Dendrobium</taxon>
    </lineage>
</organism>
<dbReference type="AlphaFoldDB" id="A0ABD0VKZ1"/>
<accession>A0ABD0VKZ1</accession>
<protein>
    <recommendedName>
        <fullName evidence="3">Reverse transcriptase domain-containing protein</fullName>
    </recommendedName>
</protein>